<name>A0A437GY61_9SPHN</name>
<reference evidence="2 3" key="1">
    <citation type="submission" date="2018-12" db="EMBL/GenBank/DDBJ databases">
        <title>Croceicoccus ponticola sp. nov., a lipolytic bacterium isolated from seawater.</title>
        <authorList>
            <person name="Yoon J.-H."/>
        </authorList>
    </citation>
    <scope>NUCLEOTIDE SEQUENCE [LARGE SCALE GENOMIC DNA]</scope>
    <source>
        <strain evidence="2 3">GM-16</strain>
    </source>
</reference>
<sequence>MSSTSAPVYPKIPPVDPTPIPPLIKGIKRWLPWRAGPYKPNGKFDKVPIDPVTGRNVSPVDPSNWVTISDALEACRKGLAQGIGIALSDQHPITVAGEQFFLTAIDLDNCVSRVEEYKLLWAEMGQPYGEVSPSGKGLRMLGLSRTVVRGGNAGDGKELYATGRFVTVTGLGGRGALCDFTSDIITLEQQWFGNRSAPKPPKKGMLGQPAQPEHPVFVAPVLSMLDAISSDTDYGTWRDIVYSVASTGWVCARHLAHTWSKRALHRYDAAALDKLFDSFDPARGITIATLAFYARKNGWTDKPTPLLQVLPPPPPPGNSAVPLLMTASQLRQIPAPPYVVRSVFPAQGLAAIYGEPGSGKSFLALDLAHAIAAGTAEWFGFRIRQRPVVYVVLEGLGGMGKRTAALELHTKQLCPDQLRFWSRGIHLLTGEGIDKLAAEIAAAVGMGAVVIVDTLNQASPGADENTSQDMGKIIANSKRLADAVAGLVILVHHAGKNRTMGLRGHSSLHAAMDAVIEVATVEGKHKAWSITKAKDDSSDVKREFDLISYTVDQDEYGDPVTSCAVQHAVHAAALTLTEPKTKHQKAALAALRNQLQQPGKGVDYKAALALVAAALDAPAIKKGDRAKEAVQALLRKGNIILNELGVCLA</sequence>
<feature type="domain" description="AAA+ ATPase" evidence="1">
    <location>
        <begin position="346"/>
        <end position="522"/>
    </location>
</feature>
<dbReference type="Pfam" id="PF13481">
    <property type="entry name" value="AAA_25"/>
    <property type="match status" value="1"/>
</dbReference>
<keyword evidence="3" id="KW-1185">Reference proteome</keyword>
<organism evidence="2 3">
    <name type="scientific">Croceicoccus ponticola</name>
    <dbReference type="NCBI Taxonomy" id="2217664"/>
    <lineage>
        <taxon>Bacteria</taxon>
        <taxon>Pseudomonadati</taxon>
        <taxon>Pseudomonadota</taxon>
        <taxon>Alphaproteobacteria</taxon>
        <taxon>Sphingomonadales</taxon>
        <taxon>Erythrobacteraceae</taxon>
        <taxon>Croceicoccus</taxon>
    </lineage>
</organism>
<dbReference type="InterPro" id="IPR014819">
    <property type="entry name" value="PriCT_2"/>
</dbReference>
<dbReference type="AlphaFoldDB" id="A0A437GY61"/>
<proteinExistence type="predicted"/>
<evidence type="ECO:0000313" key="2">
    <source>
        <dbReference type="EMBL" id="RVQ67111.1"/>
    </source>
</evidence>
<dbReference type="EMBL" id="RXOL01000003">
    <property type="protein sequence ID" value="RVQ67111.1"/>
    <property type="molecule type" value="Genomic_DNA"/>
</dbReference>
<evidence type="ECO:0000313" key="3">
    <source>
        <dbReference type="Proteomes" id="UP000283003"/>
    </source>
</evidence>
<comment type="caution">
    <text evidence="2">The sequence shown here is derived from an EMBL/GenBank/DDBJ whole genome shotgun (WGS) entry which is preliminary data.</text>
</comment>
<dbReference type="Proteomes" id="UP000283003">
    <property type="component" value="Unassembled WGS sequence"/>
</dbReference>
<dbReference type="InterPro" id="IPR027417">
    <property type="entry name" value="P-loop_NTPase"/>
</dbReference>
<dbReference type="OrthoDB" id="1496333at2"/>
<dbReference type="Gene3D" id="3.40.50.300">
    <property type="entry name" value="P-loop containing nucleotide triphosphate hydrolases"/>
    <property type="match status" value="1"/>
</dbReference>
<accession>A0A437GY61</accession>
<dbReference type="Pfam" id="PF08707">
    <property type="entry name" value="PriCT_2"/>
    <property type="match status" value="1"/>
</dbReference>
<evidence type="ECO:0000259" key="1">
    <source>
        <dbReference type="SMART" id="SM00382"/>
    </source>
</evidence>
<dbReference type="SMART" id="SM00382">
    <property type="entry name" value="AAA"/>
    <property type="match status" value="1"/>
</dbReference>
<dbReference type="SUPFAM" id="SSF52540">
    <property type="entry name" value="P-loop containing nucleoside triphosphate hydrolases"/>
    <property type="match status" value="1"/>
</dbReference>
<dbReference type="RefSeq" id="WP_127612621.1">
    <property type="nucleotide sequence ID" value="NZ_RXOL01000003.1"/>
</dbReference>
<dbReference type="GO" id="GO:0016817">
    <property type="term" value="F:hydrolase activity, acting on acid anhydrides"/>
    <property type="evidence" value="ECO:0007669"/>
    <property type="project" value="InterPro"/>
</dbReference>
<protein>
    <recommendedName>
        <fullName evidence="1">AAA+ ATPase domain-containing protein</fullName>
    </recommendedName>
</protein>
<dbReference type="InterPro" id="IPR003593">
    <property type="entry name" value="AAA+_ATPase"/>
</dbReference>
<gene>
    <name evidence="2" type="ORF">EKN06_09325</name>
</gene>